<organism evidence="8 9">
    <name type="scientific">Lentithecium fluviatile CBS 122367</name>
    <dbReference type="NCBI Taxonomy" id="1168545"/>
    <lineage>
        <taxon>Eukaryota</taxon>
        <taxon>Fungi</taxon>
        <taxon>Dikarya</taxon>
        <taxon>Ascomycota</taxon>
        <taxon>Pezizomycotina</taxon>
        <taxon>Dothideomycetes</taxon>
        <taxon>Pleosporomycetidae</taxon>
        <taxon>Pleosporales</taxon>
        <taxon>Massarineae</taxon>
        <taxon>Lentitheciaceae</taxon>
        <taxon>Lentithecium</taxon>
    </lineage>
</organism>
<name>A0A6G1J9W3_9PLEO</name>
<keyword evidence="9" id="KW-1185">Reference proteome</keyword>
<evidence type="ECO:0000256" key="2">
    <source>
        <dbReference type="ARBA" id="ARBA00022692"/>
    </source>
</evidence>
<dbReference type="OrthoDB" id="444631at2759"/>
<feature type="transmembrane region" description="Helical" evidence="6">
    <location>
        <begin position="299"/>
        <end position="320"/>
    </location>
</feature>
<keyword evidence="2 6" id="KW-0812">Transmembrane</keyword>
<evidence type="ECO:0000259" key="7">
    <source>
        <dbReference type="Pfam" id="PF20684"/>
    </source>
</evidence>
<evidence type="ECO:0000256" key="6">
    <source>
        <dbReference type="SAM" id="Phobius"/>
    </source>
</evidence>
<dbReference type="Proteomes" id="UP000799291">
    <property type="component" value="Unassembled WGS sequence"/>
</dbReference>
<feature type="domain" description="Rhodopsin" evidence="7">
    <location>
        <begin position="78"/>
        <end position="320"/>
    </location>
</feature>
<keyword evidence="3 6" id="KW-1133">Transmembrane helix</keyword>
<evidence type="ECO:0000256" key="3">
    <source>
        <dbReference type="ARBA" id="ARBA00022989"/>
    </source>
</evidence>
<sequence>MFRIAIHGDLQEYWYLRWLAAAMSPDLSTMTPEQLANMPGMPPPSGVKSNFVNPETQAPQCIAIVSIFLGIMIITLAMRLYTRIYVVKRTGWDDWTALLAGVSGASVTGVVIATLCMGVFGPHTWDVPVMKFMSAGYNAYMLVLAVLAPFTNFLTKFSALLLLQYIFPSAAHPRITLAIYFGLGVNILFHTIAIIYTLAVCTPQRGSGGLLPQNCSIKVRMRIGIATAVVNAVLDLYLLVIALPTLWQLKLPLRKKLGVVTVLATGIIVCVCSIVSAYLRVAVDPEDDPARKALPNLVVSTVEPLLAVIVICLPSLPALWQATLGKKVSGRTLTDIKGGYELHSREFER</sequence>
<dbReference type="PANTHER" id="PTHR33048">
    <property type="entry name" value="PTH11-LIKE INTEGRAL MEMBRANE PROTEIN (AFU_ORTHOLOGUE AFUA_5G11245)"/>
    <property type="match status" value="1"/>
</dbReference>
<gene>
    <name evidence="8" type="ORF">K458DRAFT_429292</name>
</gene>
<comment type="subcellular location">
    <subcellularLocation>
        <location evidence="1">Membrane</location>
        <topology evidence="1">Multi-pass membrane protein</topology>
    </subcellularLocation>
</comment>
<protein>
    <recommendedName>
        <fullName evidence="7">Rhodopsin domain-containing protein</fullName>
    </recommendedName>
</protein>
<feature type="transmembrane region" description="Helical" evidence="6">
    <location>
        <begin position="219"/>
        <end position="247"/>
    </location>
</feature>
<dbReference type="PANTHER" id="PTHR33048:SF158">
    <property type="entry name" value="MEMBRANE PROTEIN PTH11-LIKE, PUTATIVE-RELATED"/>
    <property type="match status" value="1"/>
</dbReference>
<feature type="transmembrane region" description="Helical" evidence="6">
    <location>
        <begin position="259"/>
        <end position="279"/>
    </location>
</feature>
<keyword evidence="4 6" id="KW-0472">Membrane</keyword>
<proteinExistence type="inferred from homology"/>
<evidence type="ECO:0000313" key="8">
    <source>
        <dbReference type="EMBL" id="KAF2687354.1"/>
    </source>
</evidence>
<evidence type="ECO:0000256" key="5">
    <source>
        <dbReference type="ARBA" id="ARBA00038359"/>
    </source>
</evidence>
<evidence type="ECO:0000313" key="9">
    <source>
        <dbReference type="Proteomes" id="UP000799291"/>
    </source>
</evidence>
<evidence type="ECO:0000256" key="1">
    <source>
        <dbReference type="ARBA" id="ARBA00004141"/>
    </source>
</evidence>
<dbReference type="AlphaFoldDB" id="A0A6G1J9W3"/>
<feature type="transmembrane region" description="Helical" evidence="6">
    <location>
        <begin position="57"/>
        <end position="77"/>
    </location>
</feature>
<dbReference type="EMBL" id="MU005575">
    <property type="protein sequence ID" value="KAF2687354.1"/>
    <property type="molecule type" value="Genomic_DNA"/>
</dbReference>
<dbReference type="GO" id="GO:0016020">
    <property type="term" value="C:membrane"/>
    <property type="evidence" value="ECO:0007669"/>
    <property type="project" value="UniProtKB-SubCell"/>
</dbReference>
<feature type="transmembrane region" description="Helical" evidence="6">
    <location>
        <begin position="98"/>
        <end position="120"/>
    </location>
</feature>
<feature type="transmembrane region" description="Helical" evidence="6">
    <location>
        <begin position="175"/>
        <end position="199"/>
    </location>
</feature>
<dbReference type="InterPro" id="IPR049326">
    <property type="entry name" value="Rhodopsin_dom_fungi"/>
</dbReference>
<comment type="similarity">
    <text evidence="5">Belongs to the SAT4 family.</text>
</comment>
<accession>A0A6G1J9W3</accession>
<feature type="transmembrane region" description="Helical" evidence="6">
    <location>
        <begin position="140"/>
        <end position="163"/>
    </location>
</feature>
<reference evidence="8" key="1">
    <citation type="journal article" date="2020" name="Stud. Mycol.">
        <title>101 Dothideomycetes genomes: a test case for predicting lifestyles and emergence of pathogens.</title>
        <authorList>
            <person name="Haridas S."/>
            <person name="Albert R."/>
            <person name="Binder M."/>
            <person name="Bloem J."/>
            <person name="Labutti K."/>
            <person name="Salamov A."/>
            <person name="Andreopoulos B."/>
            <person name="Baker S."/>
            <person name="Barry K."/>
            <person name="Bills G."/>
            <person name="Bluhm B."/>
            <person name="Cannon C."/>
            <person name="Castanera R."/>
            <person name="Culley D."/>
            <person name="Daum C."/>
            <person name="Ezra D."/>
            <person name="Gonzalez J."/>
            <person name="Henrissat B."/>
            <person name="Kuo A."/>
            <person name="Liang C."/>
            <person name="Lipzen A."/>
            <person name="Lutzoni F."/>
            <person name="Magnuson J."/>
            <person name="Mondo S."/>
            <person name="Nolan M."/>
            <person name="Ohm R."/>
            <person name="Pangilinan J."/>
            <person name="Park H.-J."/>
            <person name="Ramirez L."/>
            <person name="Alfaro M."/>
            <person name="Sun H."/>
            <person name="Tritt A."/>
            <person name="Yoshinaga Y."/>
            <person name="Zwiers L.-H."/>
            <person name="Turgeon B."/>
            <person name="Goodwin S."/>
            <person name="Spatafora J."/>
            <person name="Crous P."/>
            <person name="Grigoriev I."/>
        </authorList>
    </citation>
    <scope>NUCLEOTIDE SEQUENCE</scope>
    <source>
        <strain evidence="8">CBS 122367</strain>
    </source>
</reference>
<dbReference type="InterPro" id="IPR052337">
    <property type="entry name" value="SAT4-like"/>
</dbReference>
<dbReference type="Pfam" id="PF20684">
    <property type="entry name" value="Fung_rhodopsin"/>
    <property type="match status" value="1"/>
</dbReference>
<evidence type="ECO:0000256" key="4">
    <source>
        <dbReference type="ARBA" id="ARBA00023136"/>
    </source>
</evidence>